<organism evidence="2 3">
    <name type="scientific">Terriglobus roseus</name>
    <dbReference type="NCBI Taxonomy" id="392734"/>
    <lineage>
        <taxon>Bacteria</taxon>
        <taxon>Pseudomonadati</taxon>
        <taxon>Acidobacteriota</taxon>
        <taxon>Terriglobia</taxon>
        <taxon>Terriglobales</taxon>
        <taxon>Acidobacteriaceae</taxon>
        <taxon>Terriglobus</taxon>
    </lineage>
</organism>
<dbReference type="GO" id="GO:0016853">
    <property type="term" value="F:isomerase activity"/>
    <property type="evidence" value="ECO:0007669"/>
    <property type="project" value="UniProtKB-KW"/>
</dbReference>
<dbReference type="AlphaFoldDB" id="A0A1G7KQP0"/>
<accession>A0A1G7KQP0</accession>
<name>A0A1G7KQP0_9BACT</name>
<evidence type="ECO:0000313" key="3">
    <source>
        <dbReference type="Proteomes" id="UP000182427"/>
    </source>
</evidence>
<keyword evidence="2" id="KW-0413">Isomerase</keyword>
<dbReference type="Proteomes" id="UP000182427">
    <property type="component" value="Chromosome I"/>
</dbReference>
<evidence type="ECO:0000313" key="2">
    <source>
        <dbReference type="EMBL" id="SDF39542.1"/>
    </source>
</evidence>
<evidence type="ECO:0000259" key="1">
    <source>
        <dbReference type="Pfam" id="PF01261"/>
    </source>
</evidence>
<keyword evidence="3" id="KW-1185">Reference proteome</keyword>
<dbReference type="InterPro" id="IPR050312">
    <property type="entry name" value="IolE/XylAMocC-like"/>
</dbReference>
<dbReference type="InterPro" id="IPR036237">
    <property type="entry name" value="Xyl_isomerase-like_sf"/>
</dbReference>
<dbReference type="InterPro" id="IPR013022">
    <property type="entry name" value="Xyl_isomerase-like_TIM-brl"/>
</dbReference>
<dbReference type="PANTHER" id="PTHR12110">
    <property type="entry name" value="HYDROXYPYRUVATE ISOMERASE"/>
    <property type="match status" value="1"/>
</dbReference>
<gene>
    <name evidence="2" type="ORF">SAMN05444167_2272</name>
</gene>
<protein>
    <submittedName>
        <fullName evidence="2">Sugar phosphate isomerase/epimerase</fullName>
    </submittedName>
</protein>
<dbReference type="PANTHER" id="PTHR12110:SF41">
    <property type="entry name" value="INOSOSE DEHYDRATASE"/>
    <property type="match status" value="1"/>
</dbReference>
<dbReference type="Gene3D" id="3.20.20.150">
    <property type="entry name" value="Divalent-metal-dependent TIM barrel enzymes"/>
    <property type="match status" value="1"/>
</dbReference>
<dbReference type="EMBL" id="LT629690">
    <property type="protein sequence ID" value="SDF39542.1"/>
    <property type="molecule type" value="Genomic_DNA"/>
</dbReference>
<proteinExistence type="predicted"/>
<feature type="domain" description="Xylose isomerase-like TIM barrel" evidence="1">
    <location>
        <begin position="59"/>
        <end position="287"/>
    </location>
</feature>
<dbReference type="Pfam" id="PF01261">
    <property type="entry name" value="AP_endonuc_2"/>
    <property type="match status" value="1"/>
</dbReference>
<dbReference type="SUPFAM" id="SSF51658">
    <property type="entry name" value="Xylose isomerase-like"/>
    <property type="match status" value="1"/>
</dbReference>
<reference evidence="2 3" key="1">
    <citation type="submission" date="2016-10" db="EMBL/GenBank/DDBJ databases">
        <authorList>
            <person name="de Groot N.N."/>
        </authorList>
    </citation>
    <scope>NUCLEOTIDE SEQUENCE [LARGE SCALE GENOMIC DNA]</scope>
    <source>
        <strain evidence="2 3">GAS232</strain>
    </source>
</reference>
<sequence length="306" mass="34422">MIVSTQPMPRREFLRKASLFAVSFVPQTQLISRFKVGLVPFGKTTVETGVQDFWNHAHEVAALGVHDIEFNNTRAQIAEAYLRRLPELREGMSALGIRMPGLAQYSHMDKQSELEAIRQQHLLLGEFMSKIGGHYITHMIAPSSILNEVADEAAYSQIDLKTWIKNLNEVARNVFEQWGVKLAYHPEQREVNHHLYEQVLQSTDERFVHFVADVGHLAAGGEDAVEACKKYRKRLVAVHLKDFSPTPPNGSVLKAGDVAFGKGNVDLAGIVAELKRSRFTGWVMGESGAGDEAMYRYMTENLRLTF</sequence>